<dbReference type="PANTHER" id="PTHR36848">
    <property type="entry name" value="DNA-BINDING PROTEIN (PUTATIVE SECRETED PROTEIN)-RELATED"/>
    <property type="match status" value="1"/>
</dbReference>
<organism evidence="3 4">
    <name type="scientific">Amycolatopsis vastitatis</name>
    <dbReference type="NCBI Taxonomy" id="1905142"/>
    <lineage>
        <taxon>Bacteria</taxon>
        <taxon>Bacillati</taxon>
        <taxon>Actinomycetota</taxon>
        <taxon>Actinomycetes</taxon>
        <taxon>Pseudonocardiales</taxon>
        <taxon>Pseudonocardiaceae</taxon>
        <taxon>Amycolatopsis</taxon>
    </lineage>
</organism>
<dbReference type="Gene3D" id="3.40.50.880">
    <property type="match status" value="1"/>
</dbReference>
<dbReference type="Gene3D" id="2.60.120.560">
    <property type="entry name" value="Exo-inulinase, domain 1"/>
    <property type="match status" value="1"/>
</dbReference>
<dbReference type="Pfam" id="PF22666">
    <property type="entry name" value="Glyco_hydro_2_N2"/>
    <property type="match status" value="1"/>
</dbReference>
<dbReference type="InterPro" id="IPR054593">
    <property type="entry name" value="Beta-mannosidase-like_N2"/>
</dbReference>
<dbReference type="RefSeq" id="WP_093949141.1">
    <property type="nucleotide sequence ID" value="NZ_NMUL01000019.1"/>
</dbReference>
<proteinExistence type="predicted"/>
<dbReference type="Gene3D" id="2.60.120.260">
    <property type="entry name" value="Galactose-binding domain-like"/>
    <property type="match status" value="1"/>
</dbReference>
<dbReference type="EMBL" id="NMUL01000019">
    <property type="protein sequence ID" value="OXM66328.1"/>
    <property type="molecule type" value="Genomic_DNA"/>
</dbReference>
<dbReference type="NCBIfam" id="NF045579">
    <property type="entry name" value="rhamnoside_JR"/>
    <property type="match status" value="1"/>
</dbReference>
<dbReference type="InterPro" id="IPR029062">
    <property type="entry name" value="Class_I_gatase-like"/>
</dbReference>
<dbReference type="OrthoDB" id="9761519at2"/>
<dbReference type="Proteomes" id="UP000215199">
    <property type="component" value="Unassembled WGS sequence"/>
</dbReference>
<keyword evidence="1 3" id="KW-0378">Hydrolase</keyword>
<evidence type="ECO:0000313" key="3">
    <source>
        <dbReference type="EMBL" id="OXM66328.1"/>
    </source>
</evidence>
<dbReference type="InterPro" id="IPR006311">
    <property type="entry name" value="TAT_signal"/>
</dbReference>
<sequence>MAENDPMLRPIGGEFELSRRRVLTLVSAAAVAGTAGGWPIAYAAPGTADPARRFADPRPDSRPTVLWFWNGAVTTALVAAGLADLRDKGIHEVLVFPFDTAALRPAFFTEDWFALIKFTLREAQRHGMHLWLFNDDYFPSGRAGGLVVDGGKVGDRVYRPRPDLRLKGVGHQVLTVAGGVPVSLVSRGLSVSGGRLLVDAGARDGVTLLHDGAQWQDYDVVAKVRVERATAGLMVRSADEGNGVLADLRADGAVDVWQQTGGAFSLVRSGSPVPGFNPAADHELVVRVRGTVLTVSLDGAAQAPAELRYATGRVGVRAVASQRSSWDSLSVRDPDGRVLYAETFDDVVALDAFDLPATGVPLVAAAARPEFSAGPGSLVDLTAQARAGGTWTPPAGSWRLDLFTVRPLSTPTGTGRAYLDLLDDEAVRLFVDAVPGEYLRRFPWAAGSVLRGFADDEPFLASADGPFDTVPWSSTLDAELRRAGVAPGIALTAVHDDLGADGLRLRGIFWRAVSNRFAAAYYRTQGQWMAEHGLKMISNPLWDEYGPGEQLRSSGNLNTANQWAQVPGTDLIFDHYQRGYHRTLSRWPASTAHQLGLERVYLEAMGGTGWQVTPAFVREVIGAFAVRGVNHTLLHARFSDENQIVYPPPFQPVNPWWAVSAPLNDWIGRLMEACRMPAKARTALLQPQRATESTQDTPAMAELDTAFLTAAHALEDVQVDFDFLDEGALDADPALVTHARPAGRRLVVGQQAYGIVVVPRTPILALGSVRTLIRFARGGGTVIVVGEPGREAGGDDAGLRGALVELFSVRSVVRAADPVAAAAAATGAGGAAAVLEPHHDDVRVLRLEGDGRATFVVLNERADVVAVTATFPVSGVPEVWDPDTGTVTPAGVWRRVRSGGTAVELRLEPKATLLVVFRAGREPAHAVSASAPVESVRVDARAATATVRVAGPGEVTVTAVDGGCSYTGTAAVSDPLAVVPLGGGWAFHFDREGAPVVTRALGSWTELDPAYSGSAWYEREFVLDAALLPGRSWSLDLGEVREVAEIEVNGRKAGSRLWSPYRVDVTAVVRPGRNRVRVRVTNTGANARGQALGSGLLGPVTLRPERLVDVTLARSASSS</sequence>
<keyword evidence="4" id="KW-1185">Reference proteome</keyword>
<dbReference type="SUPFAM" id="SSF49785">
    <property type="entry name" value="Galactose-binding domain-like"/>
    <property type="match status" value="1"/>
</dbReference>
<dbReference type="InterPro" id="IPR053161">
    <property type="entry name" value="Ulvan_degrading_GH"/>
</dbReference>
<dbReference type="AlphaFoldDB" id="A0A229T552"/>
<reference evidence="4" key="1">
    <citation type="submission" date="2017-07" db="EMBL/GenBank/DDBJ databases">
        <title>Comparative genome mining reveals phylogenetic distribution patterns of secondary metabolites in Amycolatopsis.</title>
        <authorList>
            <person name="Adamek M."/>
            <person name="Alanjary M."/>
            <person name="Sales-Ortells H."/>
            <person name="Goodfellow M."/>
            <person name="Bull A.T."/>
            <person name="Kalinowski J."/>
            <person name="Ziemert N."/>
        </authorList>
    </citation>
    <scope>NUCLEOTIDE SEQUENCE [LARGE SCALE GENOMIC DNA]</scope>
    <source>
        <strain evidence="4">H5</strain>
    </source>
</reference>
<dbReference type="Pfam" id="PF17132">
    <property type="entry name" value="Glyco_hydro_106"/>
    <property type="match status" value="1"/>
</dbReference>
<feature type="domain" description="Beta-mannosidase-like galactose-binding" evidence="2">
    <location>
        <begin position="1014"/>
        <end position="1088"/>
    </location>
</feature>
<evidence type="ECO:0000259" key="2">
    <source>
        <dbReference type="Pfam" id="PF22666"/>
    </source>
</evidence>
<gene>
    <name evidence="3" type="ORF">CF165_20460</name>
</gene>
<comment type="caution">
    <text evidence="3">The sequence shown here is derived from an EMBL/GenBank/DDBJ whole genome shotgun (WGS) entry which is preliminary data.</text>
</comment>
<evidence type="ECO:0000256" key="1">
    <source>
        <dbReference type="ARBA" id="ARBA00022801"/>
    </source>
</evidence>
<protein>
    <submittedName>
        <fullName evidence="3">Glycoside hydrolase</fullName>
    </submittedName>
</protein>
<dbReference type="PANTHER" id="PTHR36848:SF2">
    <property type="entry name" value="SECRETED PROTEIN"/>
    <property type="match status" value="1"/>
</dbReference>
<dbReference type="InterPro" id="IPR008979">
    <property type="entry name" value="Galactose-bd-like_sf"/>
</dbReference>
<dbReference type="GO" id="GO:0004553">
    <property type="term" value="F:hydrolase activity, hydrolyzing O-glycosyl compounds"/>
    <property type="evidence" value="ECO:0007669"/>
    <property type="project" value="UniProtKB-ARBA"/>
</dbReference>
<evidence type="ECO:0000313" key="4">
    <source>
        <dbReference type="Proteomes" id="UP000215199"/>
    </source>
</evidence>
<name>A0A229T552_9PSEU</name>
<dbReference type="PROSITE" id="PS51318">
    <property type="entry name" value="TAT"/>
    <property type="match status" value="1"/>
</dbReference>
<accession>A0A229T552</accession>